<protein>
    <submittedName>
        <fullName evidence="2">Acyl dehydratase</fullName>
    </submittedName>
</protein>
<evidence type="ECO:0000313" key="2">
    <source>
        <dbReference type="EMBL" id="MBB4133847.1"/>
    </source>
</evidence>
<gene>
    <name evidence="2" type="ORF">BKA16_000399</name>
</gene>
<dbReference type="RefSeq" id="WP_183368985.1">
    <property type="nucleotide sequence ID" value="NZ_BAABHL010000045.1"/>
</dbReference>
<name>A0A840F2Q0_9ACTN</name>
<dbReference type="Pfam" id="PF13452">
    <property type="entry name" value="FAS1_DH_region"/>
    <property type="match status" value="1"/>
</dbReference>
<evidence type="ECO:0000313" key="3">
    <source>
        <dbReference type="Proteomes" id="UP000551501"/>
    </source>
</evidence>
<reference evidence="2 3" key="1">
    <citation type="submission" date="2020-08" db="EMBL/GenBank/DDBJ databases">
        <title>Sequencing the genomes of 1000 actinobacteria strains.</title>
        <authorList>
            <person name="Klenk H.-P."/>
        </authorList>
    </citation>
    <scope>NUCLEOTIDE SEQUENCE [LARGE SCALE GENOMIC DNA]</scope>
    <source>
        <strain evidence="2 3">DSM 45298</strain>
    </source>
</reference>
<dbReference type="InterPro" id="IPR039569">
    <property type="entry name" value="FAS1-like_DH_region"/>
</dbReference>
<dbReference type="CDD" id="cd03441">
    <property type="entry name" value="R_hydratase_like"/>
    <property type="match status" value="1"/>
</dbReference>
<evidence type="ECO:0000259" key="1">
    <source>
        <dbReference type="Pfam" id="PF13452"/>
    </source>
</evidence>
<dbReference type="SUPFAM" id="SSF54637">
    <property type="entry name" value="Thioesterase/thiol ester dehydrase-isomerase"/>
    <property type="match status" value="2"/>
</dbReference>
<dbReference type="InterPro" id="IPR029069">
    <property type="entry name" value="HotDog_dom_sf"/>
</dbReference>
<keyword evidence="3" id="KW-1185">Reference proteome</keyword>
<dbReference type="AlphaFoldDB" id="A0A840F2Q0"/>
<accession>A0A840F2Q0</accession>
<comment type="caution">
    <text evidence="2">The sequence shown here is derived from an EMBL/GenBank/DDBJ whole genome shotgun (WGS) entry which is preliminary data.</text>
</comment>
<dbReference type="Proteomes" id="UP000551501">
    <property type="component" value="Unassembled WGS sequence"/>
</dbReference>
<organism evidence="2 3">
    <name type="scientific">Gordonia humi</name>
    <dbReference type="NCBI Taxonomy" id="686429"/>
    <lineage>
        <taxon>Bacteria</taxon>
        <taxon>Bacillati</taxon>
        <taxon>Actinomycetota</taxon>
        <taxon>Actinomycetes</taxon>
        <taxon>Mycobacteriales</taxon>
        <taxon>Gordoniaceae</taxon>
        <taxon>Gordonia</taxon>
    </lineage>
</organism>
<dbReference type="EMBL" id="JACIFP010000001">
    <property type="protein sequence ID" value="MBB4133847.1"/>
    <property type="molecule type" value="Genomic_DNA"/>
</dbReference>
<proteinExistence type="predicted"/>
<dbReference type="Gene3D" id="3.10.129.10">
    <property type="entry name" value="Hotdog Thioesterase"/>
    <property type="match status" value="2"/>
</dbReference>
<sequence>MSDVTSPDQEGYGTLTDEAFERSRRRIGIPERPLTPHNHEVTVDGTRHFAYGYGDANPLWFDPEYAATTRWGGIIAPPNFLYTMGENAAKPVTPEQKALLKGDPFAGLGSYQAVMEFEWFRPLTAGDRCKVLRAQVGVQEKPSKFGGRTAHVTNAFLFANGDGDIHATQRGTWINAERHTSKANATKTDPIDFTTPYTDEQLAEIDAAYDTETRRGAQTRYWEDVTVGDEIQPRVKGPLTVTDIVVWHLGWGMQLTPPGAFGIARSIRRKVPGLYPPNTRNIPDTVQRLHWEPERAKELGLPMNYDYGAMRETWLTHALTDWMGDDGWLWKLSCQHRKFNYMGDTTWVTGTVVDKKQVTDERGTRNEIHLEVACTNQRGEVSTPGTAVVLLPTREAAVELPKPPADDLDGLLAHEIELLRTED</sequence>
<feature type="domain" description="FAS1-like dehydratase" evidence="1">
    <location>
        <begin position="35"/>
        <end position="142"/>
    </location>
</feature>